<dbReference type="AlphaFoldDB" id="A0A8B4SBV2"/>
<organism evidence="1 2">
    <name type="scientific">Comamonas testosteroni</name>
    <name type="common">Pseudomonas testosteroni</name>
    <dbReference type="NCBI Taxonomy" id="285"/>
    <lineage>
        <taxon>Bacteria</taxon>
        <taxon>Pseudomonadati</taxon>
        <taxon>Pseudomonadota</taxon>
        <taxon>Betaproteobacteria</taxon>
        <taxon>Burkholderiales</taxon>
        <taxon>Comamonadaceae</taxon>
        <taxon>Comamonas</taxon>
    </lineage>
</organism>
<evidence type="ECO:0000313" key="1">
    <source>
        <dbReference type="EMBL" id="SUY79805.1"/>
    </source>
</evidence>
<evidence type="ECO:0000313" key="2">
    <source>
        <dbReference type="Proteomes" id="UP000255070"/>
    </source>
</evidence>
<dbReference type="Proteomes" id="UP000255070">
    <property type="component" value="Unassembled WGS sequence"/>
</dbReference>
<sequence>MDPDPSRSCSAPRAARCQAIGLRVTLMAARRDWNPVPGLDA</sequence>
<accession>A0A8B4SBV2</accession>
<name>A0A8B4SBV2_COMTE</name>
<reference evidence="1 2" key="1">
    <citation type="submission" date="2018-06" db="EMBL/GenBank/DDBJ databases">
        <authorList>
            <consortium name="Pathogen Informatics"/>
            <person name="Doyle S."/>
        </authorList>
    </citation>
    <scope>NUCLEOTIDE SEQUENCE [LARGE SCALE GENOMIC DNA]</scope>
    <source>
        <strain evidence="1 2">NCTC10698</strain>
    </source>
</reference>
<dbReference type="EMBL" id="UFXL01000001">
    <property type="protein sequence ID" value="SUY79805.1"/>
    <property type="molecule type" value="Genomic_DNA"/>
</dbReference>
<keyword evidence="2" id="KW-1185">Reference proteome</keyword>
<comment type="caution">
    <text evidence="1">The sequence shown here is derived from an EMBL/GenBank/DDBJ whole genome shotgun (WGS) entry which is preliminary data.</text>
</comment>
<proteinExistence type="predicted"/>
<gene>
    <name evidence="1" type="ORF">NCTC10698_04752</name>
</gene>
<protein>
    <submittedName>
        <fullName evidence="1">Uncharacterized protein</fullName>
    </submittedName>
</protein>